<dbReference type="PATRIC" id="fig|749927.5.peg.7383"/>
<protein>
    <submittedName>
        <fullName evidence="1">Uncharacterized protein</fullName>
    </submittedName>
</protein>
<evidence type="ECO:0000313" key="2">
    <source>
        <dbReference type="Proteomes" id="UP000000328"/>
    </source>
</evidence>
<dbReference type="Proteomes" id="UP000000328">
    <property type="component" value="Chromosome"/>
</dbReference>
<evidence type="ECO:0000313" key="1">
    <source>
        <dbReference type="EMBL" id="ADJ48818.1"/>
    </source>
</evidence>
<dbReference type="KEGG" id="amd:AMED_7100"/>
<dbReference type="HOGENOM" id="CLU_149788_0_0_11"/>
<name>A0A0H3DFG2_AMYMU</name>
<gene>
    <name evidence="1" type="ordered locus">AMED_7100</name>
</gene>
<proteinExistence type="predicted"/>
<dbReference type="EMBL" id="CP002000">
    <property type="protein sequence ID" value="ADJ48818.1"/>
    <property type="molecule type" value="Genomic_DNA"/>
</dbReference>
<dbReference type="OrthoDB" id="3629364at2"/>
<sequence>MADPALTDYVNEVANLVSVPAHVVGRYGRAPKATTVSLGRPPRVVITDCLDATDVHLVSDKAGETGRNLDNPAQPRRYEFEAQVVQYPDADRWLVQQVQPRLEKRC</sequence>
<reference evidence="1 2" key="1">
    <citation type="journal article" date="2010" name="Cell Res.">
        <title>Complete genome sequence of the rifamycin SV-producing Amycolatopsis mediterranei U32 revealed its genetic characteristics in phylogeny and metabolism.</title>
        <authorList>
            <person name="Zhao W."/>
            <person name="Zhong Y."/>
            <person name="Yuan H."/>
            <person name="Wang J."/>
            <person name="Zheng H."/>
            <person name="Wang Y."/>
            <person name="Cen X."/>
            <person name="Xu F."/>
            <person name="Bai J."/>
            <person name="Han X."/>
            <person name="Lu G."/>
            <person name="Zhu Y."/>
            <person name="Shao Z."/>
            <person name="Yan H."/>
            <person name="Li C."/>
            <person name="Peng N."/>
            <person name="Zhang Z."/>
            <person name="Zhang Y."/>
            <person name="Lin W."/>
            <person name="Fan Y."/>
            <person name="Qin Z."/>
            <person name="Hu Y."/>
            <person name="Zhu B."/>
            <person name="Wang S."/>
            <person name="Ding X."/>
            <person name="Zhao G.P."/>
        </authorList>
    </citation>
    <scope>NUCLEOTIDE SEQUENCE [LARGE SCALE GENOMIC DNA]</scope>
    <source>
        <strain evidence="2">U-32</strain>
    </source>
</reference>
<dbReference type="AlphaFoldDB" id="A0A0H3DFG2"/>
<accession>A0A0H3DFG2</accession>
<organism evidence="1 2">
    <name type="scientific">Amycolatopsis mediterranei (strain U-32)</name>
    <dbReference type="NCBI Taxonomy" id="749927"/>
    <lineage>
        <taxon>Bacteria</taxon>
        <taxon>Bacillati</taxon>
        <taxon>Actinomycetota</taxon>
        <taxon>Actinomycetes</taxon>
        <taxon>Pseudonocardiales</taxon>
        <taxon>Pseudonocardiaceae</taxon>
        <taxon>Amycolatopsis</taxon>
    </lineage>
</organism>
<dbReference type="eggNOG" id="ENOG50325F1">
    <property type="taxonomic scope" value="Bacteria"/>
</dbReference>